<comment type="caution">
    <text evidence="2">The sequence shown here is derived from an EMBL/GenBank/DDBJ whole genome shotgun (WGS) entry which is preliminary data.</text>
</comment>
<dbReference type="InterPro" id="IPR048792">
    <property type="entry name" value="CarD_C"/>
</dbReference>
<gene>
    <name evidence="2" type="ORF">ET989_08400</name>
</gene>
<dbReference type="InterPro" id="IPR003711">
    <property type="entry name" value="CarD-like/TRCF_RID"/>
</dbReference>
<dbReference type="SMART" id="SM01058">
    <property type="entry name" value="CarD_TRCF"/>
    <property type="match status" value="1"/>
</dbReference>
<evidence type="ECO:0000259" key="1">
    <source>
        <dbReference type="SMART" id="SM01058"/>
    </source>
</evidence>
<dbReference type="AlphaFoldDB" id="A0A4Q9KDN7"/>
<dbReference type="Gene3D" id="1.20.58.1290">
    <property type="entry name" value="CarD-like, C-terminal domain"/>
    <property type="match status" value="1"/>
</dbReference>
<dbReference type="SUPFAM" id="SSF141259">
    <property type="entry name" value="CarD-like"/>
    <property type="match status" value="1"/>
</dbReference>
<dbReference type="Proteomes" id="UP000292373">
    <property type="component" value="Unassembled WGS sequence"/>
</dbReference>
<dbReference type="EMBL" id="SDMQ01000007">
    <property type="protein sequence ID" value="TBT84672.1"/>
    <property type="molecule type" value="Genomic_DNA"/>
</dbReference>
<sequence>MSIERRRERKSVQFTIGQTVIHPHHGPATVRGFASRILKGRVIDYVDLEVLATAMSVSVPLASLADVGIRKVACPAQIAELTAVLCADSPPAENQWSRRVKGQRIEIATGDPLRIAAVVRDLIRRREERGLSMAEKEMLTEGAQPLVAEVALSVDTTEEDALAVLEALVTERSNEALRRRGLLARA</sequence>
<dbReference type="InterPro" id="IPR036101">
    <property type="entry name" value="CarD-like/TRCF_RID_sf"/>
</dbReference>
<accession>A0A4Q9KDN7</accession>
<organism evidence="2 3">
    <name type="scientific">Propioniciclava sinopodophylli</name>
    <dbReference type="NCBI Taxonomy" id="1837344"/>
    <lineage>
        <taxon>Bacteria</taxon>
        <taxon>Bacillati</taxon>
        <taxon>Actinomycetota</taxon>
        <taxon>Actinomycetes</taxon>
        <taxon>Propionibacteriales</taxon>
        <taxon>Propionibacteriaceae</taxon>
        <taxon>Propioniciclava</taxon>
    </lineage>
</organism>
<dbReference type="Pfam" id="PF02559">
    <property type="entry name" value="CarD_TRCF_RID"/>
    <property type="match status" value="1"/>
</dbReference>
<proteinExistence type="predicted"/>
<dbReference type="Pfam" id="PF21095">
    <property type="entry name" value="CarD_C"/>
    <property type="match status" value="1"/>
</dbReference>
<dbReference type="OrthoDB" id="4966216at2"/>
<reference evidence="2 3" key="1">
    <citation type="submission" date="2019-01" db="EMBL/GenBank/DDBJ databases">
        <title>Lactibacter flavus gen. nov., sp. nov., a novel bacterium of the family Propionibacteriaceae isolated from raw milk and dairy products.</title>
        <authorList>
            <person name="Huptas C."/>
            <person name="Wenning M."/>
            <person name="Breitenwieser F."/>
            <person name="Doll E."/>
            <person name="Von Neubeck M."/>
            <person name="Busse H.-J."/>
            <person name="Scherer S."/>
        </authorList>
    </citation>
    <scope>NUCLEOTIDE SEQUENCE [LARGE SCALE GENOMIC DNA]</scope>
    <source>
        <strain evidence="2 3">KCTC 33808</strain>
    </source>
</reference>
<dbReference type="GO" id="GO:0009303">
    <property type="term" value="P:rRNA transcription"/>
    <property type="evidence" value="ECO:0007669"/>
    <property type="project" value="TreeGrafter"/>
</dbReference>
<dbReference type="InterPro" id="IPR042215">
    <property type="entry name" value="CarD-like_C"/>
</dbReference>
<dbReference type="PANTHER" id="PTHR38447">
    <property type="entry name" value="TRANSCRIPTION FACTOR YDEB-RELATED"/>
    <property type="match status" value="1"/>
</dbReference>
<protein>
    <recommendedName>
        <fullName evidence="1">CarD-like/TRCF RNAP-interacting domain-containing protein</fullName>
    </recommendedName>
</protein>
<dbReference type="InterPro" id="IPR052531">
    <property type="entry name" value="CarD-like_regulator"/>
</dbReference>
<keyword evidence="3" id="KW-1185">Reference proteome</keyword>
<dbReference type="Gene3D" id="2.40.10.170">
    <property type="match status" value="1"/>
</dbReference>
<dbReference type="PANTHER" id="PTHR38447:SF1">
    <property type="entry name" value="RNA POLYMERASE-BINDING TRANSCRIPTION FACTOR CARD"/>
    <property type="match status" value="1"/>
</dbReference>
<evidence type="ECO:0000313" key="2">
    <source>
        <dbReference type="EMBL" id="TBT84672.1"/>
    </source>
</evidence>
<feature type="domain" description="CarD-like/TRCF RNAP-interacting" evidence="1">
    <location>
        <begin position="13"/>
        <end position="123"/>
    </location>
</feature>
<evidence type="ECO:0000313" key="3">
    <source>
        <dbReference type="Proteomes" id="UP000292373"/>
    </source>
</evidence>
<name>A0A4Q9KDN7_9ACTN</name>